<evidence type="ECO:0000259" key="3">
    <source>
        <dbReference type="PROSITE" id="PS50977"/>
    </source>
</evidence>
<name>A0ABP9M9U6_9MICO</name>
<reference evidence="5" key="1">
    <citation type="journal article" date="2019" name="Int. J. Syst. Evol. Microbiol.">
        <title>The Global Catalogue of Microorganisms (GCM) 10K type strain sequencing project: providing services to taxonomists for standard genome sequencing and annotation.</title>
        <authorList>
            <consortium name="The Broad Institute Genomics Platform"/>
            <consortium name="The Broad Institute Genome Sequencing Center for Infectious Disease"/>
            <person name="Wu L."/>
            <person name="Ma J."/>
        </authorList>
    </citation>
    <scope>NUCLEOTIDE SEQUENCE [LARGE SCALE GENOMIC DNA]</scope>
    <source>
        <strain evidence="5">JCM 18959</strain>
    </source>
</reference>
<dbReference type="InterPro" id="IPR009057">
    <property type="entry name" value="Homeodomain-like_sf"/>
</dbReference>
<dbReference type="InterPro" id="IPR039532">
    <property type="entry name" value="TetR_C_Firmicutes"/>
</dbReference>
<dbReference type="Proteomes" id="UP001501407">
    <property type="component" value="Unassembled WGS sequence"/>
</dbReference>
<dbReference type="EMBL" id="BAABKZ010000001">
    <property type="protein sequence ID" value="GAA5091619.1"/>
    <property type="molecule type" value="Genomic_DNA"/>
</dbReference>
<dbReference type="Pfam" id="PF00440">
    <property type="entry name" value="TetR_N"/>
    <property type="match status" value="1"/>
</dbReference>
<dbReference type="Pfam" id="PF14278">
    <property type="entry name" value="TetR_C_8"/>
    <property type="match status" value="1"/>
</dbReference>
<evidence type="ECO:0000313" key="4">
    <source>
        <dbReference type="EMBL" id="GAA5091619.1"/>
    </source>
</evidence>
<dbReference type="RefSeq" id="WP_194413642.1">
    <property type="nucleotide sequence ID" value="NZ_BAABKZ010000001.1"/>
</dbReference>
<dbReference type="PANTHER" id="PTHR43479">
    <property type="entry name" value="ACREF/ENVCD OPERON REPRESSOR-RELATED"/>
    <property type="match status" value="1"/>
</dbReference>
<dbReference type="InterPro" id="IPR001647">
    <property type="entry name" value="HTH_TetR"/>
</dbReference>
<organism evidence="4 5">
    <name type="scientific">Microbacterium yannicii</name>
    <dbReference type="NCBI Taxonomy" id="671622"/>
    <lineage>
        <taxon>Bacteria</taxon>
        <taxon>Bacillati</taxon>
        <taxon>Actinomycetota</taxon>
        <taxon>Actinomycetes</taxon>
        <taxon>Micrococcales</taxon>
        <taxon>Microbacteriaceae</taxon>
        <taxon>Microbacterium</taxon>
    </lineage>
</organism>
<dbReference type="InterPro" id="IPR050624">
    <property type="entry name" value="HTH-type_Tx_Regulator"/>
</dbReference>
<dbReference type="PROSITE" id="PS50977">
    <property type="entry name" value="HTH_TETR_2"/>
    <property type="match status" value="1"/>
</dbReference>
<sequence length="199" mass="22035">MKAESKQDGLRTRRVDSDDARVVKTRERLVRAYRQILDEDPRHPVTVTEVVRRAGVTRSSFYAHFAGADDLAAVALTEFNAAVVALARSEVREGLPKSEVNRRVIAEIAAFVAERRDTYGALLARGDDFARSVTAAFAEQALVTLRTRETLHADPEITARYMGAGLIGVLSWWLDNDDDRSPEELAQALIAIAPPDFVD</sequence>
<accession>A0ABP9M9U6</accession>
<feature type="DNA-binding region" description="H-T-H motif" evidence="2">
    <location>
        <begin position="46"/>
        <end position="65"/>
    </location>
</feature>
<keyword evidence="5" id="KW-1185">Reference proteome</keyword>
<evidence type="ECO:0000313" key="5">
    <source>
        <dbReference type="Proteomes" id="UP001501407"/>
    </source>
</evidence>
<proteinExistence type="predicted"/>
<dbReference type="PANTHER" id="PTHR43479:SF11">
    <property type="entry name" value="ACREF_ENVCD OPERON REPRESSOR-RELATED"/>
    <property type="match status" value="1"/>
</dbReference>
<dbReference type="SUPFAM" id="SSF46689">
    <property type="entry name" value="Homeodomain-like"/>
    <property type="match status" value="1"/>
</dbReference>
<keyword evidence="1 2" id="KW-0238">DNA-binding</keyword>
<evidence type="ECO:0000256" key="1">
    <source>
        <dbReference type="ARBA" id="ARBA00023125"/>
    </source>
</evidence>
<dbReference type="Gene3D" id="1.10.357.10">
    <property type="entry name" value="Tetracycline Repressor, domain 2"/>
    <property type="match status" value="1"/>
</dbReference>
<protein>
    <submittedName>
        <fullName evidence="4">TetR/AcrR family transcriptional regulator C-terminal domain-containing protein</fullName>
    </submittedName>
</protein>
<comment type="caution">
    <text evidence="4">The sequence shown here is derived from an EMBL/GenBank/DDBJ whole genome shotgun (WGS) entry which is preliminary data.</text>
</comment>
<feature type="domain" description="HTH tetR-type" evidence="3">
    <location>
        <begin position="23"/>
        <end position="83"/>
    </location>
</feature>
<evidence type="ECO:0000256" key="2">
    <source>
        <dbReference type="PROSITE-ProRule" id="PRU00335"/>
    </source>
</evidence>
<gene>
    <name evidence="4" type="ORF">GCM10025760_19230</name>
</gene>